<dbReference type="Proteomes" id="UP000580250">
    <property type="component" value="Unassembled WGS sequence"/>
</dbReference>
<accession>A0A6V7XTJ1</accession>
<dbReference type="InterPro" id="IPR051696">
    <property type="entry name" value="DENN_Domain_GEFs"/>
</dbReference>
<evidence type="ECO:0000313" key="2">
    <source>
        <dbReference type="EMBL" id="CAD2202603.1"/>
    </source>
</evidence>
<sequence length="390" mass="44000">MKEHSASPFALEDEGQSFADKMSLNSEKKKRRSLRLGGSWFKNFASNSPILNSLMNRSHTTENLEKMSKDGGSSMNSDTASASTSALSVTPNLFTLANKMRKKALRTYNEVLGPATELLERSGINPARILNEAKLNLSKSYQNPDQSLLSTISSSNNNLMEAGGDFFFRCTRNAKDLISISYWMQEVIPDDNTELKNVWLRKKEDDDSFLPEDFLDVFICSSSICSNCEQAVYDDELTLGWCVDDANLNSICPNCQHNFLPSLKICIRVRELQQIPIDQQQSPNSTGTSSFSVTNTSGKIVQAFTVPYVNPLVLRRELETLLIEDGLSILGRPSMRISHPIIFWNMFYYCRRLELPTHLLTWVSPAVVIHCVQNMLRLPSQEEEDTVQKN</sequence>
<dbReference type="GO" id="GO:0032483">
    <property type="term" value="P:regulation of Rab protein signal transduction"/>
    <property type="evidence" value="ECO:0007669"/>
    <property type="project" value="TreeGrafter"/>
</dbReference>
<evidence type="ECO:0000256" key="1">
    <source>
        <dbReference type="SAM" id="MobiDB-lite"/>
    </source>
</evidence>
<protein>
    <submittedName>
        <fullName evidence="2">Uncharacterized protein</fullName>
    </submittedName>
</protein>
<feature type="region of interest" description="Disordered" evidence="1">
    <location>
        <begin position="62"/>
        <end position="83"/>
    </location>
</feature>
<proteinExistence type="predicted"/>
<dbReference type="PANTHER" id="PTHR12296:SF30">
    <property type="entry name" value="DENN DOMAIN-CONTAINING PROTEIN CRAG"/>
    <property type="match status" value="1"/>
</dbReference>
<gene>
    <name evidence="2" type="ORF">MENT_LOCUS56243</name>
</gene>
<reference evidence="2 3" key="1">
    <citation type="submission" date="2020-08" db="EMBL/GenBank/DDBJ databases">
        <authorList>
            <person name="Koutsovoulos G."/>
            <person name="Danchin GJ E."/>
        </authorList>
    </citation>
    <scope>NUCLEOTIDE SEQUENCE [LARGE SCALE GENOMIC DNA]</scope>
</reference>
<dbReference type="EMBL" id="CAJEWN010002223">
    <property type="protein sequence ID" value="CAD2202603.1"/>
    <property type="molecule type" value="Genomic_DNA"/>
</dbReference>
<organism evidence="2 3">
    <name type="scientific">Meloidogyne enterolobii</name>
    <name type="common">Root-knot nematode worm</name>
    <name type="synonym">Meloidogyne mayaguensis</name>
    <dbReference type="NCBI Taxonomy" id="390850"/>
    <lineage>
        <taxon>Eukaryota</taxon>
        <taxon>Metazoa</taxon>
        <taxon>Ecdysozoa</taxon>
        <taxon>Nematoda</taxon>
        <taxon>Chromadorea</taxon>
        <taxon>Rhabditida</taxon>
        <taxon>Tylenchina</taxon>
        <taxon>Tylenchomorpha</taxon>
        <taxon>Tylenchoidea</taxon>
        <taxon>Meloidogynidae</taxon>
        <taxon>Meloidogyninae</taxon>
        <taxon>Meloidogyne</taxon>
    </lineage>
</organism>
<dbReference type="GO" id="GO:0005085">
    <property type="term" value="F:guanyl-nucleotide exchange factor activity"/>
    <property type="evidence" value="ECO:0007669"/>
    <property type="project" value="UniProtKB-ARBA"/>
</dbReference>
<evidence type="ECO:0000313" key="3">
    <source>
        <dbReference type="Proteomes" id="UP000580250"/>
    </source>
</evidence>
<dbReference type="GO" id="GO:0031410">
    <property type="term" value="C:cytoplasmic vesicle"/>
    <property type="evidence" value="ECO:0007669"/>
    <property type="project" value="TreeGrafter"/>
</dbReference>
<feature type="compositionally biased region" description="Low complexity" evidence="1">
    <location>
        <begin position="73"/>
        <end position="83"/>
    </location>
</feature>
<dbReference type="PANTHER" id="PTHR12296">
    <property type="entry name" value="DENN DOMAIN-CONTAINING PROTEIN 4"/>
    <property type="match status" value="1"/>
</dbReference>
<dbReference type="OrthoDB" id="75250at2759"/>
<comment type="caution">
    <text evidence="2">The sequence shown here is derived from an EMBL/GenBank/DDBJ whole genome shotgun (WGS) entry which is preliminary data.</text>
</comment>
<dbReference type="AlphaFoldDB" id="A0A6V7XTJ1"/>
<name>A0A6V7XTJ1_MELEN</name>